<dbReference type="InterPro" id="IPR026893">
    <property type="entry name" value="Tyr/Ser_Pase_IphP-type"/>
</dbReference>
<gene>
    <name evidence="3" type="ORF">GA0070606_1915</name>
</gene>
<dbReference type="GO" id="GO:0004721">
    <property type="term" value="F:phosphoprotein phosphatase activity"/>
    <property type="evidence" value="ECO:0007669"/>
    <property type="project" value="InterPro"/>
</dbReference>
<dbReference type="InterPro" id="IPR029021">
    <property type="entry name" value="Prot-tyrosine_phosphatase-like"/>
</dbReference>
<evidence type="ECO:0000313" key="4">
    <source>
        <dbReference type="Proteomes" id="UP000199001"/>
    </source>
</evidence>
<feature type="region of interest" description="Disordered" evidence="2">
    <location>
        <begin position="1"/>
        <end position="24"/>
    </location>
</feature>
<sequence>MVTGSSPGTARWSPADDGLPRPVGGRYRVSVDTAEVNRSPFATLFNFRDVGGHVGHDGRAVRPGRLYRSDSLHRLDGADREAFAALGVRTVIDLRRPHEVERDGRVPHFDGLTWHHVHPEHAEWGETPYRPGSDQARYLADRYADLAATGTAGLARAVGLIAEAANAPVVVHCVVGKDRTGLVCGLTLAALGVADDDIAADYALSTAAGERFHAWYAAYTQRTGQSLPPLTCPAEAMTLFLAELRVAHGSVEGYLRHAGVTEAQLAALRTHLLT</sequence>
<dbReference type="OrthoDB" id="1188001at2"/>
<dbReference type="SUPFAM" id="SSF52799">
    <property type="entry name" value="(Phosphotyrosine protein) phosphatases II"/>
    <property type="match status" value="1"/>
</dbReference>
<name>A0A1C6UE26_9ACTN</name>
<dbReference type="Proteomes" id="UP000199001">
    <property type="component" value="Unassembled WGS sequence"/>
</dbReference>
<evidence type="ECO:0000256" key="2">
    <source>
        <dbReference type="SAM" id="MobiDB-lite"/>
    </source>
</evidence>
<protein>
    <submittedName>
        <fullName evidence="3">Protein tyrosine/serine phosphatase</fullName>
    </submittedName>
</protein>
<dbReference type="AlphaFoldDB" id="A0A1C6UE26"/>
<evidence type="ECO:0000313" key="3">
    <source>
        <dbReference type="EMBL" id="SCL52153.1"/>
    </source>
</evidence>
<evidence type="ECO:0000256" key="1">
    <source>
        <dbReference type="ARBA" id="ARBA00009580"/>
    </source>
</evidence>
<dbReference type="Gene3D" id="3.90.190.10">
    <property type="entry name" value="Protein tyrosine phosphatase superfamily"/>
    <property type="match status" value="1"/>
</dbReference>
<dbReference type="STRING" id="47855.GA0070606_1915"/>
<reference evidence="4" key="1">
    <citation type="submission" date="2016-06" db="EMBL/GenBank/DDBJ databases">
        <authorList>
            <person name="Varghese N."/>
            <person name="Submissions Spin"/>
        </authorList>
    </citation>
    <scope>NUCLEOTIDE SEQUENCE [LARGE SCALE GENOMIC DNA]</scope>
    <source>
        <strain evidence="4">DSM 43903</strain>
    </source>
</reference>
<dbReference type="EMBL" id="FMHZ01000002">
    <property type="protein sequence ID" value="SCL52153.1"/>
    <property type="molecule type" value="Genomic_DNA"/>
</dbReference>
<proteinExistence type="inferred from homology"/>
<comment type="similarity">
    <text evidence="1">Belongs to the protein-tyrosine phosphatase family.</text>
</comment>
<accession>A0A1C6UE26</accession>
<dbReference type="InterPro" id="IPR016130">
    <property type="entry name" value="Tyr_Pase_AS"/>
</dbReference>
<dbReference type="PANTHER" id="PTHR31126:SF1">
    <property type="entry name" value="TYROSINE SPECIFIC PROTEIN PHOSPHATASES DOMAIN-CONTAINING PROTEIN"/>
    <property type="match status" value="1"/>
</dbReference>
<keyword evidence="4" id="KW-1185">Reference proteome</keyword>
<dbReference type="PANTHER" id="PTHR31126">
    <property type="entry name" value="TYROSINE-PROTEIN PHOSPHATASE"/>
    <property type="match status" value="1"/>
</dbReference>
<dbReference type="Pfam" id="PF13350">
    <property type="entry name" value="Y_phosphatase3"/>
    <property type="match status" value="1"/>
</dbReference>
<organism evidence="3 4">
    <name type="scientific">Micromonospora citrea</name>
    <dbReference type="NCBI Taxonomy" id="47855"/>
    <lineage>
        <taxon>Bacteria</taxon>
        <taxon>Bacillati</taxon>
        <taxon>Actinomycetota</taxon>
        <taxon>Actinomycetes</taxon>
        <taxon>Micromonosporales</taxon>
        <taxon>Micromonosporaceae</taxon>
        <taxon>Micromonospora</taxon>
    </lineage>
</organism>
<dbReference type="PROSITE" id="PS00383">
    <property type="entry name" value="TYR_PHOSPHATASE_1"/>
    <property type="match status" value="1"/>
</dbReference>